<keyword evidence="1" id="KW-0812">Transmembrane</keyword>
<feature type="transmembrane region" description="Helical" evidence="1">
    <location>
        <begin position="21"/>
        <end position="40"/>
    </location>
</feature>
<reference evidence="2" key="1">
    <citation type="submission" date="2019-08" db="EMBL/GenBank/DDBJ databases">
        <authorList>
            <person name="Xu Y."/>
        </authorList>
    </citation>
    <scope>NUCLEOTIDE SEQUENCE</scope>
    <source>
        <strain evidence="2">A2508</strain>
        <plasmid evidence="2">pA2508-emrE</plasmid>
    </source>
</reference>
<accession>A0A6B7Q7R4</accession>
<sequence length="41" mass="4583">MRAGSLKIVPVMKRNNFRMNAGRTVCGWIKASLCIINGFVE</sequence>
<keyword evidence="2" id="KW-0614">Plasmid</keyword>
<keyword evidence="1" id="KW-0472">Membrane</keyword>
<organism evidence="2">
    <name type="scientific">Klebsiella quasipneumoniae</name>
    <dbReference type="NCBI Taxonomy" id="1463165"/>
    <lineage>
        <taxon>Bacteria</taxon>
        <taxon>Pseudomonadati</taxon>
        <taxon>Pseudomonadota</taxon>
        <taxon>Gammaproteobacteria</taxon>
        <taxon>Enterobacterales</taxon>
        <taxon>Enterobacteriaceae</taxon>
        <taxon>Klebsiella/Raoultella group</taxon>
        <taxon>Klebsiella</taxon>
        <taxon>Klebsiella pneumoniae complex</taxon>
    </lineage>
</organism>
<name>A0A6B7Q7R4_9ENTR</name>
<evidence type="ECO:0000256" key="1">
    <source>
        <dbReference type="SAM" id="Phobius"/>
    </source>
</evidence>
<geneLocation type="plasmid" evidence="2">
    <name>pA2508-emrE</name>
</geneLocation>
<keyword evidence="1" id="KW-1133">Transmembrane helix</keyword>
<dbReference type="EMBL" id="MN310379">
    <property type="protein sequence ID" value="QFX77769.1"/>
    <property type="molecule type" value="Genomic_DNA"/>
</dbReference>
<evidence type="ECO:0000313" key="2">
    <source>
        <dbReference type="EMBL" id="QFX77769.1"/>
    </source>
</evidence>
<protein>
    <submittedName>
        <fullName evidence="2">Uncharacterized protein</fullName>
    </submittedName>
</protein>
<proteinExistence type="predicted"/>
<dbReference type="AlphaFoldDB" id="A0A6B7Q7R4"/>